<dbReference type="Pfam" id="PF08241">
    <property type="entry name" value="Methyltransf_11"/>
    <property type="match status" value="1"/>
</dbReference>
<protein>
    <recommendedName>
        <fullName evidence="2">Methyltransferase type 11 domain-containing protein</fullName>
    </recommendedName>
</protein>
<feature type="signal peptide" evidence="1">
    <location>
        <begin position="1"/>
        <end position="17"/>
    </location>
</feature>
<dbReference type="OrthoDB" id="416496at2759"/>
<dbReference type="Gene3D" id="3.40.50.150">
    <property type="entry name" value="Vaccinia Virus protein VP39"/>
    <property type="match status" value="1"/>
</dbReference>
<organism evidence="3 4">
    <name type="scientific">Ectocarpus siliculosus</name>
    <name type="common">Brown alga</name>
    <name type="synonym">Conferva siliculosa</name>
    <dbReference type="NCBI Taxonomy" id="2880"/>
    <lineage>
        <taxon>Eukaryota</taxon>
        <taxon>Sar</taxon>
        <taxon>Stramenopiles</taxon>
        <taxon>Ochrophyta</taxon>
        <taxon>PX clade</taxon>
        <taxon>Phaeophyceae</taxon>
        <taxon>Ectocarpales</taxon>
        <taxon>Ectocarpaceae</taxon>
        <taxon>Ectocarpus</taxon>
    </lineage>
</organism>
<dbReference type="InterPro" id="IPR029063">
    <property type="entry name" value="SAM-dependent_MTases_sf"/>
</dbReference>
<proteinExistence type="predicted"/>
<sequence>MARWWAVAAAASSGAFADTDVGATGVGDQLSSKALTKESYDGFAEGYDNLDGGWAASAIGLEELRSQLLAGATGRVLEVGVGTGLNLRHYRRDLVSGIEAVDLSPGMLSQASSRSESLGMERLVKLSVMDAEHLGFPSEAFDTVVDTFSLCVFSDPSAALREMARVCKPAGRVLLLENSKSDFGPLAAYQDLTASFLVNKGGAKGCFWNQDVEALCRGAGLEVVRSSPALAGGLFRTLECAPAKGS</sequence>
<dbReference type="EMBL" id="FN649735">
    <property type="protein sequence ID" value="CBN74913.1"/>
    <property type="molecule type" value="Genomic_DNA"/>
</dbReference>
<feature type="chain" id="PRO_5003117373" description="Methyltransferase type 11 domain-containing protein" evidence="1">
    <location>
        <begin position="18"/>
        <end position="246"/>
    </location>
</feature>
<accession>D8LQ21</accession>
<gene>
    <name evidence="3" type="ORF">Esi_0056_0118</name>
</gene>
<keyword evidence="1" id="KW-0732">Signal</keyword>
<evidence type="ECO:0000256" key="1">
    <source>
        <dbReference type="SAM" id="SignalP"/>
    </source>
</evidence>
<dbReference type="AlphaFoldDB" id="D8LQ21"/>
<reference evidence="3 4" key="1">
    <citation type="journal article" date="2010" name="Nature">
        <title>The Ectocarpus genome and the independent evolution of multicellularity in brown algae.</title>
        <authorList>
            <person name="Cock J.M."/>
            <person name="Sterck L."/>
            <person name="Rouze P."/>
            <person name="Scornet D."/>
            <person name="Allen A.E."/>
            <person name="Amoutzias G."/>
            <person name="Anthouard V."/>
            <person name="Artiguenave F."/>
            <person name="Aury J.M."/>
            <person name="Badger J.H."/>
            <person name="Beszteri B."/>
            <person name="Billiau K."/>
            <person name="Bonnet E."/>
            <person name="Bothwell J.H."/>
            <person name="Bowler C."/>
            <person name="Boyen C."/>
            <person name="Brownlee C."/>
            <person name="Carrano C.J."/>
            <person name="Charrier B."/>
            <person name="Cho G.Y."/>
            <person name="Coelho S.M."/>
            <person name="Collen J."/>
            <person name="Corre E."/>
            <person name="Da Silva C."/>
            <person name="Delage L."/>
            <person name="Delaroque N."/>
            <person name="Dittami S.M."/>
            <person name="Doulbeau S."/>
            <person name="Elias M."/>
            <person name="Farnham G."/>
            <person name="Gachon C.M."/>
            <person name="Gschloessl B."/>
            <person name="Heesch S."/>
            <person name="Jabbari K."/>
            <person name="Jubin C."/>
            <person name="Kawai H."/>
            <person name="Kimura K."/>
            <person name="Kloareg B."/>
            <person name="Kupper F.C."/>
            <person name="Lang D."/>
            <person name="Le Bail A."/>
            <person name="Leblanc C."/>
            <person name="Lerouge P."/>
            <person name="Lohr M."/>
            <person name="Lopez P.J."/>
            <person name="Martens C."/>
            <person name="Maumus F."/>
            <person name="Michel G."/>
            <person name="Miranda-Saavedra D."/>
            <person name="Morales J."/>
            <person name="Moreau H."/>
            <person name="Motomura T."/>
            <person name="Nagasato C."/>
            <person name="Napoli C.A."/>
            <person name="Nelson D.R."/>
            <person name="Nyvall-Collen P."/>
            <person name="Peters A.F."/>
            <person name="Pommier C."/>
            <person name="Potin P."/>
            <person name="Poulain J."/>
            <person name="Quesneville H."/>
            <person name="Read B."/>
            <person name="Rensing S.A."/>
            <person name="Ritter A."/>
            <person name="Rousvoal S."/>
            <person name="Samanta M."/>
            <person name="Samson G."/>
            <person name="Schroeder D.C."/>
            <person name="Segurens B."/>
            <person name="Strittmatter M."/>
            <person name="Tonon T."/>
            <person name="Tregear J.W."/>
            <person name="Valentin K."/>
            <person name="von Dassow P."/>
            <person name="Yamagishi T."/>
            <person name="Van de Peer Y."/>
            <person name="Wincker P."/>
        </authorList>
    </citation>
    <scope>NUCLEOTIDE SEQUENCE [LARGE SCALE GENOMIC DNA]</scope>
    <source>
        <strain evidence="4">Ec32 / CCAP1310/4</strain>
    </source>
</reference>
<dbReference type="GO" id="GO:0008757">
    <property type="term" value="F:S-adenosylmethionine-dependent methyltransferase activity"/>
    <property type="evidence" value="ECO:0007669"/>
    <property type="project" value="InterPro"/>
</dbReference>
<dbReference type="eggNOG" id="KOG4300">
    <property type="taxonomic scope" value="Eukaryota"/>
</dbReference>
<dbReference type="Proteomes" id="UP000002630">
    <property type="component" value="Linkage Group LG10"/>
</dbReference>
<dbReference type="SUPFAM" id="SSF53335">
    <property type="entry name" value="S-adenosyl-L-methionine-dependent methyltransferases"/>
    <property type="match status" value="1"/>
</dbReference>
<keyword evidence="4" id="KW-1185">Reference proteome</keyword>
<dbReference type="InterPro" id="IPR013216">
    <property type="entry name" value="Methyltransf_11"/>
</dbReference>
<dbReference type="InParanoid" id="D8LQ21"/>
<dbReference type="STRING" id="2880.D8LQ21"/>
<dbReference type="CDD" id="cd02440">
    <property type="entry name" value="AdoMet_MTases"/>
    <property type="match status" value="1"/>
</dbReference>
<dbReference type="OMA" id="FEYFICK"/>
<evidence type="ECO:0000313" key="4">
    <source>
        <dbReference type="Proteomes" id="UP000002630"/>
    </source>
</evidence>
<feature type="domain" description="Methyltransferase type 11" evidence="2">
    <location>
        <begin position="77"/>
        <end position="174"/>
    </location>
</feature>
<dbReference type="PANTHER" id="PTHR42912">
    <property type="entry name" value="METHYLTRANSFERASE"/>
    <property type="match status" value="1"/>
</dbReference>
<evidence type="ECO:0000313" key="3">
    <source>
        <dbReference type="EMBL" id="CBN74913.1"/>
    </source>
</evidence>
<dbReference type="EMBL" id="FN648774">
    <property type="protein sequence ID" value="CBN74913.1"/>
    <property type="molecule type" value="Genomic_DNA"/>
</dbReference>
<dbReference type="InterPro" id="IPR050508">
    <property type="entry name" value="Methyltransf_Superfamily"/>
</dbReference>
<dbReference type="PANTHER" id="PTHR42912:SF96">
    <property type="entry name" value="METHYLTRANSFERASE DOMAIN-CONTAINING PROTEIN"/>
    <property type="match status" value="1"/>
</dbReference>
<name>D8LQ21_ECTSI</name>
<evidence type="ECO:0000259" key="2">
    <source>
        <dbReference type="Pfam" id="PF08241"/>
    </source>
</evidence>